<sequence length="397" mass="40865">MPRPWDAGPPPPEPDLLESGVGGPERVSPGARGIRAWLRRSPAEADPLPAGGSGSDPAPAGVSGSGPTPAGVSGSDPTGEDPARGDAEGSGDGVVKRVPGGGAVGRRGLVVAVLVGAVLGGLLVHGYDDRLAEQAKRDTVALTARVVPIDGPGGRGRDSWLLRLVVANRGATTLTLRSATLADTPLRSSLRPVSRNVTLPAGKEAWISMDVSGACAGGGLTRPPTAIDAIVTTGDRGARRDRADRADRTVRIDLSDDTSLLLSSARQTCLDANFALWAAAEEAGPARLDRNGLTIPVRFRSNRSPTWEVSAVRNAASGLAATVAATLPMRFTDGVTPAATVRWTITDCVQAKALGYTDLRLRTTLTLPDATRSIEVTTTLSAALSEAVAVFVRHACA</sequence>
<protein>
    <recommendedName>
        <fullName evidence="4">DUF11 domain-containing protein</fullName>
    </recommendedName>
</protein>
<comment type="caution">
    <text evidence="2">The sequence shown here is derived from an EMBL/GenBank/DDBJ whole genome shotgun (WGS) entry which is preliminary data.</text>
</comment>
<accession>A0ABN0V7P8</accession>
<gene>
    <name evidence="2" type="ORF">GCM10009539_77390</name>
</gene>
<organism evidence="2 3">
    <name type="scientific">Cryptosporangium japonicum</name>
    <dbReference type="NCBI Taxonomy" id="80872"/>
    <lineage>
        <taxon>Bacteria</taxon>
        <taxon>Bacillati</taxon>
        <taxon>Actinomycetota</taxon>
        <taxon>Actinomycetes</taxon>
        <taxon>Cryptosporangiales</taxon>
        <taxon>Cryptosporangiaceae</taxon>
        <taxon>Cryptosporangium</taxon>
    </lineage>
</organism>
<evidence type="ECO:0008006" key="4">
    <source>
        <dbReference type="Google" id="ProtNLM"/>
    </source>
</evidence>
<reference evidence="2 3" key="1">
    <citation type="journal article" date="2019" name="Int. J. Syst. Evol. Microbiol.">
        <title>The Global Catalogue of Microorganisms (GCM) 10K type strain sequencing project: providing services to taxonomists for standard genome sequencing and annotation.</title>
        <authorList>
            <consortium name="The Broad Institute Genomics Platform"/>
            <consortium name="The Broad Institute Genome Sequencing Center for Infectious Disease"/>
            <person name="Wu L."/>
            <person name="Ma J."/>
        </authorList>
    </citation>
    <scope>NUCLEOTIDE SEQUENCE [LARGE SCALE GENOMIC DNA]</scope>
    <source>
        <strain evidence="2 3">JCM 10425</strain>
    </source>
</reference>
<dbReference type="EMBL" id="BAAAGX010000037">
    <property type="protein sequence ID" value="GAA0278128.1"/>
    <property type="molecule type" value="Genomic_DNA"/>
</dbReference>
<feature type="region of interest" description="Disordered" evidence="1">
    <location>
        <begin position="1"/>
        <end position="100"/>
    </location>
</feature>
<feature type="compositionally biased region" description="Pro residues" evidence="1">
    <location>
        <begin position="1"/>
        <end position="14"/>
    </location>
</feature>
<evidence type="ECO:0000313" key="2">
    <source>
        <dbReference type="EMBL" id="GAA0278128.1"/>
    </source>
</evidence>
<evidence type="ECO:0000256" key="1">
    <source>
        <dbReference type="SAM" id="MobiDB-lite"/>
    </source>
</evidence>
<dbReference type="Proteomes" id="UP001500967">
    <property type="component" value="Unassembled WGS sequence"/>
</dbReference>
<evidence type="ECO:0000313" key="3">
    <source>
        <dbReference type="Proteomes" id="UP001500967"/>
    </source>
</evidence>
<proteinExistence type="predicted"/>
<name>A0ABN0V7P8_9ACTN</name>
<keyword evidence="3" id="KW-1185">Reference proteome</keyword>
<feature type="compositionally biased region" description="Low complexity" evidence="1">
    <location>
        <begin position="47"/>
        <end position="75"/>
    </location>
</feature>